<feature type="compositionally biased region" description="Low complexity" evidence="1">
    <location>
        <begin position="357"/>
        <end position="375"/>
    </location>
</feature>
<evidence type="ECO:0000256" key="1">
    <source>
        <dbReference type="SAM" id="MobiDB-lite"/>
    </source>
</evidence>
<proteinExistence type="predicted"/>
<feature type="compositionally biased region" description="Basic and acidic residues" evidence="1">
    <location>
        <begin position="327"/>
        <end position="342"/>
    </location>
</feature>
<dbReference type="AlphaFoldDB" id="A0A2X0LXH1"/>
<dbReference type="Pfam" id="PF00687">
    <property type="entry name" value="Ribosomal_L1"/>
    <property type="match status" value="1"/>
</dbReference>
<dbReference type="InterPro" id="IPR023674">
    <property type="entry name" value="Ribosomal_uL1-like"/>
</dbReference>
<feature type="region of interest" description="Disordered" evidence="1">
    <location>
        <begin position="327"/>
        <end position="388"/>
    </location>
</feature>
<organism evidence="2 3">
    <name type="scientific">Microbotryum silenes-dioicae</name>
    <dbReference type="NCBI Taxonomy" id="796604"/>
    <lineage>
        <taxon>Eukaryota</taxon>
        <taxon>Fungi</taxon>
        <taxon>Dikarya</taxon>
        <taxon>Basidiomycota</taxon>
        <taxon>Pucciniomycotina</taxon>
        <taxon>Microbotryomycetes</taxon>
        <taxon>Microbotryales</taxon>
        <taxon>Microbotryaceae</taxon>
        <taxon>Microbotryum</taxon>
    </lineage>
</organism>
<dbReference type="InterPro" id="IPR028364">
    <property type="entry name" value="Ribosomal_uL1/biogenesis"/>
</dbReference>
<sequence length="388" mass="43060">MASTSKASIAQPPPPLLKPKSIIPNAPAVVPSFESLPVNKIQVEKALTALLAHLEKAKSKFLFDLLQDEQHKLSLVVGLKKVPSRPVHKPIRLSVSNPQDSFSTRSFELPPSSPLKHALINPKESPVTLFVKDPQRQYKDLLETSDINFISRVVGLDKLRNKHKTFEAKRALLKEAELFLVDDRVVIEVGKAIGKMFREANKQPVPTTITRKDLKAELERAVSATYVQVNTGTTFSIKFGSTGLHTPEQLLDNLLCVIPQLAVRLPFPNDGFDIIQTLHIKSTHSTALPIYNVSLDDQGRFKGPSQAEIEVVQAKKEEKERLALEKQKKELEKEKRRIERSATKTGKGRAGKRDADAVAAAAAVQEVEPVQAVEAEQPKKKKSKKSKD</sequence>
<accession>A0A2X0LXH1</accession>
<evidence type="ECO:0000313" key="3">
    <source>
        <dbReference type="Proteomes" id="UP000249464"/>
    </source>
</evidence>
<dbReference type="Gene3D" id="3.40.50.790">
    <property type="match status" value="1"/>
</dbReference>
<dbReference type="Proteomes" id="UP000249464">
    <property type="component" value="Unassembled WGS sequence"/>
</dbReference>
<evidence type="ECO:0000313" key="2">
    <source>
        <dbReference type="EMBL" id="SGY18148.1"/>
    </source>
</evidence>
<gene>
    <name evidence="2" type="primary">BQ5605_C015g07989</name>
    <name evidence="2" type="ORF">BQ5605_C015G07989</name>
</gene>
<keyword evidence="3" id="KW-1185">Reference proteome</keyword>
<name>A0A2X0LXH1_9BASI</name>
<reference evidence="2 3" key="1">
    <citation type="submission" date="2016-11" db="EMBL/GenBank/DDBJ databases">
        <authorList>
            <person name="Jaros S."/>
            <person name="Januszkiewicz K."/>
            <person name="Wedrychowicz H."/>
        </authorList>
    </citation>
    <scope>NUCLEOTIDE SEQUENCE [LARGE SCALE GENOMIC DNA]</scope>
</reference>
<dbReference type="InterPro" id="IPR016095">
    <property type="entry name" value="Ribosomal_uL1_3-a/b-sand"/>
</dbReference>
<dbReference type="EMBL" id="FQNC01000015">
    <property type="protein sequence ID" value="SGY18148.1"/>
    <property type="molecule type" value="Genomic_DNA"/>
</dbReference>
<protein>
    <submittedName>
        <fullName evidence="2">BQ5605_C015g07989 protein</fullName>
    </submittedName>
</protein>
<dbReference type="STRING" id="796604.A0A2X0LXH1"/>
<dbReference type="CDD" id="cd00403">
    <property type="entry name" value="Ribosomal_L1"/>
    <property type="match status" value="1"/>
</dbReference>
<dbReference type="SUPFAM" id="SSF56808">
    <property type="entry name" value="Ribosomal protein L1"/>
    <property type="match status" value="1"/>
</dbReference>
<feature type="compositionally biased region" description="Basic residues" evidence="1">
    <location>
        <begin position="379"/>
        <end position="388"/>
    </location>
</feature>